<dbReference type="InterPro" id="IPR019734">
    <property type="entry name" value="TPR_rpt"/>
</dbReference>
<gene>
    <name evidence="4" type="ORF">IZT61_16975</name>
</gene>
<protein>
    <submittedName>
        <fullName evidence="4">Tetratricopeptide repeat protein</fullName>
    </submittedName>
</protein>
<evidence type="ECO:0000313" key="5">
    <source>
        <dbReference type="Proteomes" id="UP000594759"/>
    </source>
</evidence>
<dbReference type="PANTHER" id="PTHR12558">
    <property type="entry name" value="CELL DIVISION CYCLE 16,23,27"/>
    <property type="match status" value="1"/>
</dbReference>
<dbReference type="SUPFAM" id="SSF81901">
    <property type="entry name" value="HCP-like"/>
    <property type="match status" value="1"/>
</dbReference>
<sequence>MTLDMLLNQGFAALQQDDYNISYNFFYKAYELDNANPTVFLGMGMNLVGLGDVEKGVSYLVHATELAPHYEQAYFFLGRILIHDYPERAVGYFRQSFQLRPKNNQSAYFLVEIGYYSKDEKLLREYLDEAIKLVDLEGYMCVNLAKYLGEFAREESDEWHIRNSENFPNIYQAQFNRAIMHYERGEYDLAYNYAKNSLKVTEEFAEPFNMIICSLRRLHRYNAALQYCERGLILFPESFDLLKLQAYLNYRVDKYDMAEKLLNALFNQRGADSDMYFYYGKLLEDTGRYEKAIDCFQSGLKLEPDNLEMKFCIGTVYSKMGEVENAEVIFEEIKVKHPRKTGVYYELFFHYYRQGKLALAIKQLEISLEIKPNQPLILTRLLLMYERTGSGKDVNGLYKKGIEDFPYEESLRANYLNHLRGIGLSLIEVLVEGEKAIASIPESELLHSEIGYIYLELKNFDNAEYWFKQGLTHSPMGENCLVGLGIVHDGRLEPEKAVQLYHKALSHHPQSYTALCAYALNRLSYEKEEDAYEMVIRAIKIIPDSSEGYRILSYINLDVNPEKDKHFLSYSYLLGQENASFKKFRLEYSIAREWNLHVFNLCKGSASDLDNMIQFHAAIDRAIEKVKPFTRLFSFWRNGHKINEGLKAEAVSAFYIGDPIHALNIFAHRIGEDYYQRDTMSCYYYALMVQNIGLDVSEQVQYVVSLAKKAKLISPKDSYYYALTIFLSGEIEQAIEILESIKQDFRPAYYQLVILYKVLANKGKQDVGAISTEIKDKLTQKVTALVFELSALEETEPMFAYGIEKIKPDLDPDNFLNDIQPLLYFLEAEEILGMIFKKQKSLDHAFENVLVLDSFELKANQYNSKEELSHIWEKMVGTDVNEKIKNNLINMLMVNSDVEFELARMINRGCTSELALVRNNYQVNEPFEFKLHLQVIFKLYQNEKLKIQQAFNLMNYLQYCLQSIPYKKMSETVNLLIDTCVELLMDAMNVPNLYWLEKLEKLRTILKEEKTKKAPPLMAYKQFIAINDSGEGTERSKSIFGL</sequence>
<evidence type="ECO:0000256" key="2">
    <source>
        <dbReference type="ARBA" id="ARBA00022803"/>
    </source>
</evidence>
<keyword evidence="5" id="KW-1185">Reference proteome</keyword>
<feature type="repeat" description="TPR" evidence="3">
    <location>
        <begin position="273"/>
        <end position="306"/>
    </location>
</feature>
<name>A0A7U3Q523_9SPHI</name>
<evidence type="ECO:0000313" key="4">
    <source>
        <dbReference type="EMBL" id="QPH38746.1"/>
    </source>
</evidence>
<proteinExistence type="predicted"/>
<keyword evidence="1" id="KW-0677">Repeat</keyword>
<dbReference type="SUPFAM" id="SSF48452">
    <property type="entry name" value="TPR-like"/>
    <property type="match status" value="1"/>
</dbReference>
<dbReference type="SMART" id="SM00028">
    <property type="entry name" value="TPR"/>
    <property type="match status" value="10"/>
</dbReference>
<reference evidence="4 5" key="1">
    <citation type="submission" date="2020-11" db="EMBL/GenBank/DDBJ databases">
        <title>Pedobacter endophytica, an endophytic bacteria isolated form Carex pumila.</title>
        <authorList>
            <person name="Peng Y."/>
            <person name="Jiang L."/>
            <person name="Lee J."/>
        </authorList>
    </citation>
    <scope>NUCLEOTIDE SEQUENCE [LARGE SCALE GENOMIC DNA]</scope>
    <source>
        <strain evidence="4 5">JBR3-12</strain>
    </source>
</reference>
<dbReference type="Proteomes" id="UP000594759">
    <property type="component" value="Chromosome"/>
</dbReference>
<dbReference type="InterPro" id="IPR011990">
    <property type="entry name" value="TPR-like_helical_dom_sf"/>
</dbReference>
<organism evidence="4 5">
    <name type="scientific">Pedobacter endophyticus</name>
    <dbReference type="NCBI Taxonomy" id="2789740"/>
    <lineage>
        <taxon>Bacteria</taxon>
        <taxon>Pseudomonadati</taxon>
        <taxon>Bacteroidota</taxon>
        <taxon>Sphingobacteriia</taxon>
        <taxon>Sphingobacteriales</taxon>
        <taxon>Sphingobacteriaceae</taxon>
        <taxon>Pedobacter</taxon>
    </lineage>
</organism>
<dbReference type="AlphaFoldDB" id="A0A7U3Q523"/>
<dbReference type="PROSITE" id="PS50293">
    <property type="entry name" value="TPR_REGION"/>
    <property type="match status" value="1"/>
</dbReference>
<dbReference type="PROSITE" id="PS50005">
    <property type="entry name" value="TPR"/>
    <property type="match status" value="2"/>
</dbReference>
<dbReference type="GO" id="GO:0051301">
    <property type="term" value="P:cell division"/>
    <property type="evidence" value="ECO:0007669"/>
    <property type="project" value="TreeGrafter"/>
</dbReference>
<evidence type="ECO:0000256" key="3">
    <source>
        <dbReference type="PROSITE-ProRule" id="PRU00339"/>
    </source>
</evidence>
<dbReference type="PANTHER" id="PTHR12558:SF13">
    <property type="entry name" value="CELL DIVISION CYCLE PROTEIN 27 HOMOLOG"/>
    <property type="match status" value="1"/>
</dbReference>
<dbReference type="InterPro" id="IPR013105">
    <property type="entry name" value="TPR_2"/>
</dbReference>
<dbReference type="KEGG" id="pex:IZT61_16975"/>
<dbReference type="RefSeq" id="WP_196098222.1">
    <property type="nucleotide sequence ID" value="NZ_CP064939.1"/>
</dbReference>
<accession>A0A7U3Q523</accession>
<evidence type="ECO:0000256" key="1">
    <source>
        <dbReference type="ARBA" id="ARBA00022737"/>
    </source>
</evidence>
<dbReference type="Gene3D" id="1.25.40.10">
    <property type="entry name" value="Tetratricopeptide repeat domain"/>
    <property type="match status" value="3"/>
</dbReference>
<feature type="repeat" description="TPR" evidence="3">
    <location>
        <begin position="341"/>
        <end position="374"/>
    </location>
</feature>
<keyword evidence="2 3" id="KW-0802">TPR repeat</keyword>
<dbReference type="Pfam" id="PF07719">
    <property type="entry name" value="TPR_2"/>
    <property type="match status" value="1"/>
</dbReference>
<dbReference type="EMBL" id="CP064939">
    <property type="protein sequence ID" value="QPH38746.1"/>
    <property type="molecule type" value="Genomic_DNA"/>
</dbReference>